<evidence type="ECO:0000256" key="1">
    <source>
        <dbReference type="ARBA" id="ARBA00023267"/>
    </source>
</evidence>
<dbReference type="Gene3D" id="2.40.50.100">
    <property type="match status" value="1"/>
</dbReference>
<dbReference type="InterPro" id="IPR001882">
    <property type="entry name" value="Biotin_BS"/>
</dbReference>
<dbReference type="InterPro" id="IPR000089">
    <property type="entry name" value="Biotin_lipoyl"/>
</dbReference>
<keyword evidence="1" id="KW-0092">Biotin</keyword>
<dbReference type="PANTHER" id="PTHR45266:SF3">
    <property type="entry name" value="OXALOACETATE DECARBOXYLASE ALPHA CHAIN"/>
    <property type="match status" value="1"/>
</dbReference>
<dbReference type="InterPro" id="IPR050709">
    <property type="entry name" value="Biotin_Carboxyl_Carrier/Decarb"/>
</dbReference>
<dbReference type="AlphaFoldDB" id="I0AJU3"/>
<dbReference type="PANTHER" id="PTHR45266">
    <property type="entry name" value="OXALOACETATE DECARBOXYLASE ALPHA CHAIN"/>
    <property type="match status" value="1"/>
</dbReference>
<dbReference type="RefSeq" id="WP_014560403.1">
    <property type="nucleotide sequence ID" value="NC_017464.1"/>
</dbReference>
<dbReference type="Pfam" id="PF00364">
    <property type="entry name" value="Biotin_lipoyl"/>
    <property type="match status" value="1"/>
</dbReference>
<gene>
    <name evidence="3" type="primary">pycB</name>
    <name evidence="3" type="ordered locus">IALB_1542</name>
</gene>
<dbReference type="PROSITE" id="PS00188">
    <property type="entry name" value="BIOTIN"/>
    <property type="match status" value="1"/>
</dbReference>
<dbReference type="EMBL" id="CP003418">
    <property type="protein sequence ID" value="AFH49250.1"/>
    <property type="molecule type" value="Genomic_DNA"/>
</dbReference>
<dbReference type="HOGENOM" id="CLU_016733_5_1_10"/>
<evidence type="ECO:0000259" key="2">
    <source>
        <dbReference type="PROSITE" id="PS50968"/>
    </source>
</evidence>
<protein>
    <submittedName>
        <fullName evidence="3">Pyruvate carboxylase subunit B</fullName>
    </submittedName>
</protein>
<keyword evidence="3" id="KW-0670">Pyruvate</keyword>
<sequence>MNDFVSRIDDKKYSIRFLDDSRLILNGNEYRYSIKKLSSDNYVLTIKDKSFLCTVIENRNSSNEILINGNLQKVIAHTLIADKAEELLKSQSQFHSSGMIVKAPMPGLILKIKKQNGDFVERGETVMILEAMKMENEIRAPISGTLTLNSIKEGTSVEKNTKLFEIK</sequence>
<reference evidence="3 4" key="1">
    <citation type="journal article" date="2012" name="Front. Microbiol.">
        <title>Complete genome of Ignavibacterium album, a metabolically versatile, flagellated, facultative anaerobe from the phylum Chlorobi.</title>
        <authorList>
            <person name="Liu Z."/>
            <person name="Frigaard N.-U."/>
            <person name="Vogl K."/>
            <person name="Iino T."/>
            <person name="Ohkuma M."/>
            <person name="Overmann J."/>
            <person name="Bryant D.A."/>
        </authorList>
    </citation>
    <scope>NUCLEOTIDE SEQUENCE [LARGE SCALE GENOMIC DNA]</scope>
    <source>
        <strain evidence="4">DSM 19864 / JCM 16511 / NBRC 101810 / Mat9-16</strain>
    </source>
</reference>
<dbReference type="KEGG" id="ial:IALB_1542"/>
<evidence type="ECO:0000313" key="3">
    <source>
        <dbReference type="EMBL" id="AFH49250.1"/>
    </source>
</evidence>
<accession>I0AJU3</accession>
<feature type="domain" description="Lipoyl-binding" evidence="2">
    <location>
        <begin position="91"/>
        <end position="167"/>
    </location>
</feature>
<keyword evidence="4" id="KW-1185">Reference proteome</keyword>
<name>I0AJU3_IGNAJ</name>
<organism evidence="3 4">
    <name type="scientific">Ignavibacterium album (strain DSM 19864 / JCM 16511 / NBRC 101810 / Mat9-16)</name>
    <dbReference type="NCBI Taxonomy" id="945713"/>
    <lineage>
        <taxon>Bacteria</taxon>
        <taxon>Pseudomonadati</taxon>
        <taxon>Ignavibacteriota</taxon>
        <taxon>Ignavibacteria</taxon>
        <taxon>Ignavibacteriales</taxon>
        <taxon>Ignavibacteriaceae</taxon>
        <taxon>Ignavibacterium</taxon>
    </lineage>
</organism>
<dbReference type="PROSITE" id="PS50968">
    <property type="entry name" value="BIOTINYL_LIPOYL"/>
    <property type="match status" value="1"/>
</dbReference>
<dbReference type="FunFam" id="2.40.50.100:FF:000003">
    <property type="entry name" value="Acetyl-CoA carboxylase biotin carboxyl carrier protein"/>
    <property type="match status" value="1"/>
</dbReference>
<dbReference type="CDD" id="cd06850">
    <property type="entry name" value="biotinyl_domain"/>
    <property type="match status" value="1"/>
</dbReference>
<dbReference type="InterPro" id="IPR011053">
    <property type="entry name" value="Single_hybrid_motif"/>
</dbReference>
<dbReference type="SUPFAM" id="SSF51230">
    <property type="entry name" value="Single hybrid motif"/>
    <property type="match status" value="1"/>
</dbReference>
<dbReference type="Proteomes" id="UP000007394">
    <property type="component" value="Chromosome"/>
</dbReference>
<evidence type="ECO:0000313" key="4">
    <source>
        <dbReference type="Proteomes" id="UP000007394"/>
    </source>
</evidence>
<dbReference type="STRING" id="945713.IALB_1542"/>
<dbReference type="eggNOG" id="COG0511">
    <property type="taxonomic scope" value="Bacteria"/>
</dbReference>
<proteinExistence type="predicted"/>